<dbReference type="SUPFAM" id="SSF57567">
    <property type="entry name" value="Serine protease inhibitors"/>
    <property type="match status" value="1"/>
</dbReference>
<dbReference type="CDD" id="cd19941">
    <property type="entry name" value="TIL"/>
    <property type="match status" value="1"/>
</dbReference>
<dbReference type="Proteomes" id="UP000046393">
    <property type="component" value="Unplaced"/>
</dbReference>
<keyword evidence="1" id="KW-0646">Protease inhibitor</keyword>
<evidence type="ECO:0000313" key="4">
    <source>
        <dbReference type="Proteomes" id="UP000046393"/>
    </source>
</evidence>
<reference evidence="5" key="1">
    <citation type="submission" date="2017-02" db="UniProtKB">
        <authorList>
            <consortium name="WormBaseParasite"/>
        </authorList>
    </citation>
    <scope>IDENTIFICATION</scope>
</reference>
<dbReference type="InterPro" id="IPR036084">
    <property type="entry name" value="Ser_inhib-like_sf"/>
</dbReference>
<feature type="signal peptide" evidence="3">
    <location>
        <begin position="1"/>
        <end position="25"/>
    </location>
</feature>
<feature type="chain" id="PRO_5005893406" evidence="3">
    <location>
        <begin position="26"/>
        <end position="295"/>
    </location>
</feature>
<protein>
    <submittedName>
        <fullName evidence="5">BOWMAN_BIRK domain-containing protein</fullName>
    </submittedName>
</protein>
<evidence type="ECO:0000256" key="3">
    <source>
        <dbReference type="SAM" id="SignalP"/>
    </source>
</evidence>
<dbReference type="Gene3D" id="2.10.25.10">
    <property type="entry name" value="Laminin"/>
    <property type="match status" value="1"/>
</dbReference>
<accession>A0A0N5AMV7</accession>
<keyword evidence="1" id="KW-0722">Serine protease inhibitor</keyword>
<dbReference type="GO" id="GO:0004867">
    <property type="term" value="F:serine-type endopeptidase inhibitor activity"/>
    <property type="evidence" value="ECO:0007669"/>
    <property type="project" value="UniProtKB-KW"/>
</dbReference>
<keyword evidence="4" id="KW-1185">Reference proteome</keyword>
<dbReference type="PANTHER" id="PTHR23259">
    <property type="entry name" value="RIDDLE"/>
    <property type="match status" value="1"/>
</dbReference>
<dbReference type="AlphaFoldDB" id="A0A0N5AMV7"/>
<dbReference type="WBParaSite" id="SMUV_0000592801-mRNA-1">
    <property type="protein sequence ID" value="SMUV_0000592801-mRNA-1"/>
    <property type="gene ID" value="SMUV_0000592801"/>
</dbReference>
<name>A0A0N5AMV7_9BILA</name>
<organism evidence="4 5">
    <name type="scientific">Syphacia muris</name>
    <dbReference type="NCBI Taxonomy" id="451379"/>
    <lineage>
        <taxon>Eukaryota</taxon>
        <taxon>Metazoa</taxon>
        <taxon>Ecdysozoa</taxon>
        <taxon>Nematoda</taxon>
        <taxon>Chromadorea</taxon>
        <taxon>Rhabditida</taxon>
        <taxon>Spirurina</taxon>
        <taxon>Oxyuridomorpha</taxon>
        <taxon>Oxyuroidea</taxon>
        <taxon>Oxyuridae</taxon>
        <taxon>Syphacia</taxon>
    </lineage>
</organism>
<keyword evidence="3" id="KW-0732">Signal</keyword>
<keyword evidence="2" id="KW-1015">Disulfide bond</keyword>
<dbReference type="InterPro" id="IPR051368">
    <property type="entry name" value="SerProtInhib-TIL_Domain"/>
</dbReference>
<dbReference type="PANTHER" id="PTHR23259:SF70">
    <property type="entry name" value="ACCESSORY GLAND PROTEIN ACP62F-RELATED"/>
    <property type="match status" value="1"/>
</dbReference>
<sequence length="295" mass="33234">MTQKLETQVQWLLFVAFFELVFVSSDTVQEDCQWNEFVVECGRCEATCEHTEPDPLCCKSCKPRRCECVRSKGFVRAKDGACIPLVDCHKYNVQYISPGHDPRISPNSLLGKLMGELRRELIEEYETGRSVNHRRKMIEHMGFEDLSEKKNFSESDKLLYGVPLNDEEGRNEKEKTEYGPILYSNAVGDNKGNKITFNVSKEGGLKASTLNSSFDTGLPERSVKSTLHSKAVQEDKKEAWKNSSIQLTEFSLSTRARFIAGADSKFEVRCLPHCCEPPCGSCKPPCGQNCPPPCN</sequence>
<evidence type="ECO:0000313" key="5">
    <source>
        <dbReference type="WBParaSite" id="SMUV_0000592801-mRNA-1"/>
    </source>
</evidence>
<proteinExistence type="predicted"/>
<evidence type="ECO:0000256" key="2">
    <source>
        <dbReference type="ARBA" id="ARBA00023157"/>
    </source>
</evidence>
<evidence type="ECO:0000256" key="1">
    <source>
        <dbReference type="ARBA" id="ARBA00022900"/>
    </source>
</evidence>